<proteinExistence type="predicted"/>
<evidence type="ECO:0000256" key="1">
    <source>
        <dbReference type="SAM" id="SignalP"/>
    </source>
</evidence>
<sequence>MGGPLSGIGLHLVFATLFVISGNVSAKSAWHSKAAGQDEVVRYLGNPSPIVNITIELLSISEWYCSKLLDPFEWQASASIIINYAAEDRDGTDTPLDIVKTLNECANWYRGTGGGPEQKEYPEPDIYARVFGGIYNGVKYLVRKAAEIPKYFSRQWEINRRGVMEMDDLEMTEEEVMYILTLLMDIEETACDKEYFPLDKHKYRLNMQIIRHALEEVKDDGLLRELINVRRTLEYCLEGDKDEYWEKEEERDERLRLESEVFPDETTTTRTMYFRQLEKEAFERRVEEQLLRI</sequence>
<protein>
    <submittedName>
        <fullName evidence="2">Uncharacterized protein</fullName>
    </submittedName>
</protein>
<accession>A0ABP1RKY3</accession>
<dbReference type="Proteomes" id="UP001642540">
    <property type="component" value="Unassembled WGS sequence"/>
</dbReference>
<comment type="caution">
    <text evidence="2">The sequence shown here is derived from an EMBL/GenBank/DDBJ whole genome shotgun (WGS) entry which is preliminary data.</text>
</comment>
<dbReference type="EMBL" id="CAXLJM020000078">
    <property type="protein sequence ID" value="CAL8129688.1"/>
    <property type="molecule type" value="Genomic_DNA"/>
</dbReference>
<gene>
    <name evidence="2" type="ORF">ODALV1_LOCUS23391</name>
</gene>
<evidence type="ECO:0000313" key="2">
    <source>
        <dbReference type="EMBL" id="CAL8129688.1"/>
    </source>
</evidence>
<name>A0ABP1RKY3_9HEXA</name>
<reference evidence="2 3" key="1">
    <citation type="submission" date="2024-08" db="EMBL/GenBank/DDBJ databases">
        <authorList>
            <person name="Cucini C."/>
            <person name="Frati F."/>
        </authorList>
    </citation>
    <scope>NUCLEOTIDE SEQUENCE [LARGE SCALE GENOMIC DNA]</scope>
</reference>
<feature type="chain" id="PRO_5046177648" evidence="1">
    <location>
        <begin position="27"/>
        <end position="293"/>
    </location>
</feature>
<organism evidence="2 3">
    <name type="scientific">Orchesella dallaii</name>
    <dbReference type="NCBI Taxonomy" id="48710"/>
    <lineage>
        <taxon>Eukaryota</taxon>
        <taxon>Metazoa</taxon>
        <taxon>Ecdysozoa</taxon>
        <taxon>Arthropoda</taxon>
        <taxon>Hexapoda</taxon>
        <taxon>Collembola</taxon>
        <taxon>Entomobryomorpha</taxon>
        <taxon>Entomobryoidea</taxon>
        <taxon>Orchesellidae</taxon>
        <taxon>Orchesellinae</taxon>
        <taxon>Orchesella</taxon>
    </lineage>
</organism>
<evidence type="ECO:0000313" key="3">
    <source>
        <dbReference type="Proteomes" id="UP001642540"/>
    </source>
</evidence>
<keyword evidence="3" id="KW-1185">Reference proteome</keyword>
<feature type="signal peptide" evidence="1">
    <location>
        <begin position="1"/>
        <end position="26"/>
    </location>
</feature>
<keyword evidence="1" id="KW-0732">Signal</keyword>